<evidence type="ECO:0000313" key="1">
    <source>
        <dbReference type="EMBL" id="KAF5322982.1"/>
    </source>
</evidence>
<evidence type="ECO:0000313" key="2">
    <source>
        <dbReference type="Proteomes" id="UP000541558"/>
    </source>
</evidence>
<proteinExistence type="predicted"/>
<dbReference type="AlphaFoldDB" id="A0A8H5BGN0"/>
<protein>
    <submittedName>
        <fullName evidence="1">Uncharacterized protein</fullName>
    </submittedName>
</protein>
<sequence length="394" mass="44340">MDEAEDSLPTLHSLSLVSKQCAFRARRRIFKHINLGYGSNAIEPMERLRNLRILFGKNETLASCVKSINIRMNLYKETLFIENLPPVLQRLTSLSSVQLTDSATRSFRWEWIPKRVADAIAECLLQPDIYEVAIKGLWAVPSQVIFSSPSLRSLRLERMLGTPGADTRTFASTTKLTELVVVAESGGHFEWTAASHPKVGLRAEKSFVHVVGQWKESYFVCTIALSAADEDDIFLLPQVKHLDIGVVSYSCGAIGEPLYFCCSEFVQDMRMTLSKYGSNNLEVLESLSLQIDILTATCKVVNDHSLSILPDTEEWSFLDEYLSGLANKFNRLQVKLEFVIQRDFYADELELWDTHETEAVIDQLSEEASAKLARTGQTGRLLVAVSITFPVYDL</sequence>
<comment type="caution">
    <text evidence="1">The sequence shown here is derived from an EMBL/GenBank/DDBJ whole genome shotgun (WGS) entry which is preliminary data.</text>
</comment>
<name>A0A8H5BGN0_9AGAR</name>
<gene>
    <name evidence="1" type="ORF">D9611_009344</name>
</gene>
<keyword evidence="2" id="KW-1185">Reference proteome</keyword>
<dbReference type="EMBL" id="JAACJK010000167">
    <property type="protein sequence ID" value="KAF5322982.1"/>
    <property type="molecule type" value="Genomic_DNA"/>
</dbReference>
<dbReference type="Proteomes" id="UP000541558">
    <property type="component" value="Unassembled WGS sequence"/>
</dbReference>
<organism evidence="1 2">
    <name type="scientific">Ephemerocybe angulata</name>
    <dbReference type="NCBI Taxonomy" id="980116"/>
    <lineage>
        <taxon>Eukaryota</taxon>
        <taxon>Fungi</taxon>
        <taxon>Dikarya</taxon>
        <taxon>Basidiomycota</taxon>
        <taxon>Agaricomycotina</taxon>
        <taxon>Agaricomycetes</taxon>
        <taxon>Agaricomycetidae</taxon>
        <taxon>Agaricales</taxon>
        <taxon>Agaricineae</taxon>
        <taxon>Psathyrellaceae</taxon>
        <taxon>Ephemerocybe</taxon>
    </lineage>
</organism>
<accession>A0A8H5BGN0</accession>
<reference evidence="1 2" key="1">
    <citation type="journal article" date="2020" name="ISME J.">
        <title>Uncovering the hidden diversity of litter-decomposition mechanisms in mushroom-forming fungi.</title>
        <authorList>
            <person name="Floudas D."/>
            <person name="Bentzer J."/>
            <person name="Ahren D."/>
            <person name="Johansson T."/>
            <person name="Persson P."/>
            <person name="Tunlid A."/>
        </authorList>
    </citation>
    <scope>NUCLEOTIDE SEQUENCE [LARGE SCALE GENOMIC DNA]</scope>
    <source>
        <strain evidence="1 2">CBS 175.51</strain>
    </source>
</reference>